<reference evidence="1 2" key="1">
    <citation type="submission" date="2014-08" db="EMBL/GenBank/DDBJ databases">
        <title>Genome sequence of Tetragenococcus muriaticus.</title>
        <authorList>
            <person name="Chuea-nongthon C."/>
            <person name="Rodtong S."/>
            <person name="Yongsawatdigul J."/>
            <person name="Steele J.L."/>
            <person name="Liu X.-y."/>
            <person name="Speers J."/>
            <person name="Glasner J.D."/>
            <person name="Neeno-Eckwall E.C."/>
        </authorList>
    </citation>
    <scope>NUCLEOTIDE SEQUENCE [LARGE SCALE GENOMIC DNA]</scope>
    <source>
        <strain evidence="1 2">3MR10-3</strain>
    </source>
</reference>
<protein>
    <submittedName>
        <fullName evidence="1">Uncharacterized protein</fullName>
    </submittedName>
</protein>
<name>A0A091CDA6_9ENTE</name>
<comment type="caution">
    <text evidence="1">The sequence shown here is derived from an EMBL/GenBank/DDBJ whole genome shotgun (WGS) entry which is preliminary data.</text>
</comment>
<proteinExistence type="predicted"/>
<keyword evidence="2" id="KW-1185">Reference proteome</keyword>
<dbReference type="EMBL" id="JPVT01000078">
    <property type="protein sequence ID" value="KFN91748.1"/>
    <property type="molecule type" value="Genomic_DNA"/>
</dbReference>
<dbReference type="Proteomes" id="UP000029381">
    <property type="component" value="Unassembled WGS sequence"/>
</dbReference>
<organism evidence="1 2">
    <name type="scientific">Tetragenococcus muriaticus 3MR10-3</name>
    <dbReference type="NCBI Taxonomy" id="1302648"/>
    <lineage>
        <taxon>Bacteria</taxon>
        <taxon>Bacillati</taxon>
        <taxon>Bacillota</taxon>
        <taxon>Bacilli</taxon>
        <taxon>Lactobacillales</taxon>
        <taxon>Enterococcaceae</taxon>
        <taxon>Tetragenococcus</taxon>
    </lineage>
</organism>
<dbReference type="AlphaFoldDB" id="A0A091CDA6"/>
<gene>
    <name evidence="1" type="ORF">TMU3MR103_0876</name>
</gene>
<accession>A0A091CDA6</accession>
<sequence length="39" mass="4710">MKKISRLKQRLSIGRCFLFLLSPKEKFLLFFHKNATKLQ</sequence>
<evidence type="ECO:0000313" key="2">
    <source>
        <dbReference type="Proteomes" id="UP000029381"/>
    </source>
</evidence>
<evidence type="ECO:0000313" key="1">
    <source>
        <dbReference type="EMBL" id="KFN91748.1"/>
    </source>
</evidence>